<dbReference type="EMBL" id="AP005800">
    <property type="protein sequence ID" value="BAD29332.1"/>
    <property type="molecule type" value="Genomic_DNA"/>
</dbReference>
<reference evidence="2" key="2">
    <citation type="journal article" date="2008" name="Nucleic Acids Res.">
        <title>The rice annotation project database (RAP-DB): 2008 update.</title>
        <authorList>
            <consortium name="The rice annotation project (RAP)"/>
        </authorList>
    </citation>
    <scope>GENOME REANNOTATION</scope>
    <source>
        <strain evidence="2">cv. Nipponbare</strain>
    </source>
</reference>
<protein>
    <submittedName>
        <fullName evidence="1">Uncharacterized protein</fullName>
    </submittedName>
</protein>
<dbReference type="Proteomes" id="UP000000763">
    <property type="component" value="Chromosome 2"/>
</dbReference>
<organism evidence="1 2">
    <name type="scientific">Oryza sativa subsp. japonica</name>
    <name type="common">Rice</name>
    <dbReference type="NCBI Taxonomy" id="39947"/>
    <lineage>
        <taxon>Eukaryota</taxon>
        <taxon>Viridiplantae</taxon>
        <taxon>Streptophyta</taxon>
        <taxon>Embryophyta</taxon>
        <taxon>Tracheophyta</taxon>
        <taxon>Spermatophyta</taxon>
        <taxon>Magnoliopsida</taxon>
        <taxon>Liliopsida</taxon>
        <taxon>Poales</taxon>
        <taxon>Poaceae</taxon>
        <taxon>BOP clade</taxon>
        <taxon>Oryzoideae</taxon>
        <taxon>Oryzeae</taxon>
        <taxon>Oryzinae</taxon>
        <taxon>Oryza</taxon>
        <taxon>Oryza sativa</taxon>
    </lineage>
</organism>
<dbReference type="AlphaFoldDB" id="Q6EPU4"/>
<evidence type="ECO:0000313" key="2">
    <source>
        <dbReference type="Proteomes" id="UP000000763"/>
    </source>
</evidence>
<reference evidence="2" key="1">
    <citation type="journal article" date="2005" name="Nature">
        <title>The map-based sequence of the rice genome.</title>
        <authorList>
            <consortium name="International rice genome sequencing project (IRGSP)"/>
            <person name="Matsumoto T."/>
            <person name="Wu J."/>
            <person name="Kanamori H."/>
            <person name="Katayose Y."/>
            <person name="Fujisawa M."/>
            <person name="Namiki N."/>
            <person name="Mizuno H."/>
            <person name="Yamamoto K."/>
            <person name="Antonio B.A."/>
            <person name="Baba T."/>
            <person name="Sakata K."/>
            <person name="Nagamura Y."/>
            <person name="Aoki H."/>
            <person name="Arikawa K."/>
            <person name="Arita K."/>
            <person name="Bito T."/>
            <person name="Chiden Y."/>
            <person name="Fujitsuka N."/>
            <person name="Fukunaka R."/>
            <person name="Hamada M."/>
            <person name="Harada C."/>
            <person name="Hayashi A."/>
            <person name="Hijishita S."/>
            <person name="Honda M."/>
            <person name="Hosokawa S."/>
            <person name="Ichikawa Y."/>
            <person name="Idonuma A."/>
            <person name="Iijima M."/>
            <person name="Ikeda M."/>
            <person name="Ikeno M."/>
            <person name="Ito K."/>
            <person name="Ito S."/>
            <person name="Ito T."/>
            <person name="Ito Y."/>
            <person name="Ito Y."/>
            <person name="Iwabuchi A."/>
            <person name="Kamiya K."/>
            <person name="Karasawa W."/>
            <person name="Kurita K."/>
            <person name="Katagiri S."/>
            <person name="Kikuta A."/>
            <person name="Kobayashi H."/>
            <person name="Kobayashi N."/>
            <person name="Machita K."/>
            <person name="Maehara T."/>
            <person name="Masukawa M."/>
            <person name="Mizubayashi T."/>
            <person name="Mukai Y."/>
            <person name="Nagasaki H."/>
            <person name="Nagata Y."/>
            <person name="Naito S."/>
            <person name="Nakashima M."/>
            <person name="Nakama Y."/>
            <person name="Nakamichi Y."/>
            <person name="Nakamura M."/>
            <person name="Meguro A."/>
            <person name="Negishi M."/>
            <person name="Ohta I."/>
            <person name="Ohta T."/>
            <person name="Okamoto M."/>
            <person name="Ono N."/>
            <person name="Saji S."/>
            <person name="Sakaguchi M."/>
            <person name="Sakai K."/>
            <person name="Shibata M."/>
            <person name="Shimokawa T."/>
            <person name="Song J."/>
            <person name="Takazaki Y."/>
            <person name="Terasawa K."/>
            <person name="Tsugane M."/>
            <person name="Tsuji K."/>
            <person name="Ueda S."/>
            <person name="Waki K."/>
            <person name="Yamagata H."/>
            <person name="Yamamoto M."/>
            <person name="Yamamoto S."/>
            <person name="Yamane H."/>
            <person name="Yoshiki S."/>
            <person name="Yoshihara R."/>
            <person name="Yukawa K."/>
            <person name="Zhong H."/>
            <person name="Yano M."/>
            <person name="Yuan Q."/>
            <person name="Ouyang S."/>
            <person name="Liu J."/>
            <person name="Jones K.M."/>
            <person name="Gansberger K."/>
            <person name="Moffat K."/>
            <person name="Hill J."/>
            <person name="Bera J."/>
            <person name="Fadrosh D."/>
            <person name="Jin S."/>
            <person name="Johri S."/>
            <person name="Kim M."/>
            <person name="Overton L."/>
            <person name="Reardon M."/>
            <person name="Tsitrin T."/>
            <person name="Vuong H."/>
            <person name="Weaver B."/>
            <person name="Ciecko A."/>
            <person name="Tallon L."/>
            <person name="Jackson J."/>
            <person name="Pai G."/>
            <person name="Aken S.V."/>
            <person name="Utterback T."/>
            <person name="Reidmuller S."/>
            <person name="Feldblyum T."/>
            <person name="Hsiao J."/>
            <person name="Zismann V."/>
            <person name="Iobst S."/>
            <person name="de Vazeille A.R."/>
            <person name="Buell C.R."/>
            <person name="Ying K."/>
            <person name="Li Y."/>
            <person name="Lu T."/>
            <person name="Huang Y."/>
            <person name="Zhao Q."/>
            <person name="Feng Q."/>
            <person name="Zhang L."/>
            <person name="Zhu J."/>
            <person name="Weng Q."/>
            <person name="Mu J."/>
            <person name="Lu Y."/>
            <person name="Fan D."/>
            <person name="Liu Y."/>
            <person name="Guan J."/>
            <person name="Zhang Y."/>
            <person name="Yu S."/>
            <person name="Liu X."/>
            <person name="Zhang Y."/>
            <person name="Hong G."/>
            <person name="Han B."/>
            <person name="Choisne N."/>
            <person name="Demange N."/>
            <person name="Orjeda G."/>
            <person name="Samain S."/>
            <person name="Cattolico L."/>
            <person name="Pelletier E."/>
            <person name="Couloux A."/>
            <person name="Segurens B."/>
            <person name="Wincker P."/>
            <person name="D'Hont A."/>
            <person name="Scarpelli C."/>
            <person name="Weissenbach J."/>
            <person name="Salanoubat M."/>
            <person name="Quetier F."/>
            <person name="Yu Y."/>
            <person name="Kim H.R."/>
            <person name="Rambo T."/>
            <person name="Currie J."/>
            <person name="Collura K."/>
            <person name="Luo M."/>
            <person name="Yang T."/>
            <person name="Ammiraju J.S.S."/>
            <person name="Engler F."/>
            <person name="Soderlund C."/>
            <person name="Wing R.A."/>
            <person name="Palmer L.E."/>
            <person name="de la Bastide M."/>
            <person name="Spiegel L."/>
            <person name="Nascimento L."/>
            <person name="Zutavern T."/>
            <person name="O'Shaughnessy A."/>
            <person name="Dike S."/>
            <person name="Dedhia N."/>
            <person name="Preston R."/>
            <person name="Balija V."/>
            <person name="McCombie W.R."/>
            <person name="Chow T."/>
            <person name="Chen H."/>
            <person name="Chung M."/>
            <person name="Chen C."/>
            <person name="Shaw J."/>
            <person name="Wu H."/>
            <person name="Hsiao K."/>
            <person name="Chao Y."/>
            <person name="Chu M."/>
            <person name="Cheng C."/>
            <person name="Hour A."/>
            <person name="Lee P."/>
            <person name="Lin S."/>
            <person name="Lin Y."/>
            <person name="Liou J."/>
            <person name="Liu S."/>
            <person name="Hsing Y."/>
            <person name="Raghuvanshi S."/>
            <person name="Mohanty A."/>
            <person name="Bharti A.K."/>
            <person name="Gaur A."/>
            <person name="Gupta V."/>
            <person name="Kumar D."/>
            <person name="Ravi V."/>
            <person name="Vij S."/>
            <person name="Kapur A."/>
            <person name="Khurana P."/>
            <person name="Khurana P."/>
            <person name="Khurana J.P."/>
            <person name="Tyagi A.K."/>
            <person name="Gaikwad K."/>
            <person name="Singh A."/>
            <person name="Dalal V."/>
            <person name="Srivastava S."/>
            <person name="Dixit A."/>
            <person name="Pal A.K."/>
            <person name="Ghazi I.A."/>
            <person name="Yadav M."/>
            <person name="Pandit A."/>
            <person name="Bhargava A."/>
            <person name="Sureshbabu K."/>
            <person name="Batra K."/>
            <person name="Sharma T.R."/>
            <person name="Mohapatra T."/>
            <person name="Singh N.K."/>
            <person name="Messing J."/>
            <person name="Nelson A.B."/>
            <person name="Fuks G."/>
            <person name="Kavchok S."/>
            <person name="Keizer G."/>
            <person name="Linton E."/>
            <person name="Llaca V."/>
            <person name="Song R."/>
            <person name="Tanyolac B."/>
            <person name="Young S."/>
            <person name="Ho-Il K."/>
            <person name="Hahn J.H."/>
            <person name="Sangsakoo G."/>
            <person name="Vanavichit A."/>
            <person name="de Mattos Luiz.A.T."/>
            <person name="Zimmer P.D."/>
            <person name="Malone G."/>
            <person name="Dellagostin O."/>
            <person name="de Oliveira A.C."/>
            <person name="Bevan M."/>
            <person name="Bancroft I."/>
            <person name="Minx P."/>
            <person name="Cordum H."/>
            <person name="Wilson R."/>
            <person name="Cheng Z."/>
            <person name="Jin W."/>
            <person name="Jiang J."/>
            <person name="Leong S.A."/>
            <person name="Iwama H."/>
            <person name="Gojobori T."/>
            <person name="Itoh T."/>
            <person name="Niimura Y."/>
            <person name="Fujii Y."/>
            <person name="Habara T."/>
            <person name="Sakai H."/>
            <person name="Sato Y."/>
            <person name="Wilson G."/>
            <person name="Kumar K."/>
            <person name="McCouch S."/>
            <person name="Juretic N."/>
            <person name="Hoen D."/>
            <person name="Wright S."/>
            <person name="Bruskiewich R."/>
            <person name="Bureau T."/>
            <person name="Miyao A."/>
            <person name="Hirochika H."/>
            <person name="Nishikawa T."/>
            <person name="Kadowaki K."/>
            <person name="Sugiura M."/>
            <person name="Burr B."/>
            <person name="Sasaki T."/>
        </authorList>
    </citation>
    <scope>NUCLEOTIDE SEQUENCE [LARGE SCALE GENOMIC DNA]</scope>
    <source>
        <strain evidence="2">cv. Nipponbare</strain>
    </source>
</reference>
<accession>Q6EPU4</accession>
<sequence>MLEIARYASSTVKKWGGCGGSGEGCHDDDDDSWSLRRFRRLLHPLLSPRSSRRQLRAMAVDPEAWGGVGGGFRELQILWVAAVLGLRLGDGDDYRERQRSTGLASIIVGKQYDVAASANSFLPEATI</sequence>
<evidence type="ECO:0000313" key="1">
    <source>
        <dbReference type="EMBL" id="BAD29332.1"/>
    </source>
</evidence>
<proteinExistence type="predicted"/>
<name>Q6EPU4_ORYSJ</name>
<gene>
    <name evidence="1" type="primary">OSJNBa0016D04.33</name>
</gene>